<proteinExistence type="predicted"/>
<feature type="transmembrane region" description="Helical" evidence="1">
    <location>
        <begin position="49"/>
        <end position="66"/>
    </location>
</feature>
<keyword evidence="1" id="KW-0812">Transmembrane</keyword>
<dbReference type="AlphaFoldDB" id="A0A6G7YNP3"/>
<keyword evidence="1" id="KW-1133">Transmembrane helix</keyword>
<keyword evidence="1" id="KW-0472">Membrane</keyword>
<evidence type="ECO:0000256" key="1">
    <source>
        <dbReference type="SAM" id="Phobius"/>
    </source>
</evidence>
<feature type="transmembrane region" description="Helical" evidence="1">
    <location>
        <begin position="71"/>
        <end position="89"/>
    </location>
</feature>
<feature type="transmembrane region" description="Helical" evidence="1">
    <location>
        <begin position="101"/>
        <end position="121"/>
    </location>
</feature>
<protein>
    <submittedName>
        <fullName evidence="2">Uncharacterized protein</fullName>
    </submittedName>
</protein>
<keyword evidence="3" id="KW-1185">Reference proteome</keyword>
<reference evidence="2 3" key="1">
    <citation type="submission" date="2020-03" db="EMBL/GenBank/DDBJ databases">
        <title>Sphingomonas sp. nov., isolated from fish.</title>
        <authorList>
            <person name="Hyun D.-W."/>
            <person name="Bae J.-W."/>
        </authorList>
    </citation>
    <scope>NUCLEOTIDE SEQUENCE [LARGE SCALE GENOMIC DNA]</scope>
    <source>
        <strain evidence="2 3">HDW15B</strain>
    </source>
</reference>
<dbReference type="EMBL" id="CP049869">
    <property type="protein sequence ID" value="QIK78359.1"/>
    <property type="molecule type" value="Genomic_DNA"/>
</dbReference>
<gene>
    <name evidence="2" type="ORF">G7077_05015</name>
</gene>
<accession>A0A6G7YNP3</accession>
<organism evidence="2 3">
    <name type="scientific">Sphingomonas piscis</name>
    <dbReference type="NCBI Taxonomy" id="2714943"/>
    <lineage>
        <taxon>Bacteria</taxon>
        <taxon>Pseudomonadati</taxon>
        <taxon>Pseudomonadota</taxon>
        <taxon>Alphaproteobacteria</taxon>
        <taxon>Sphingomonadales</taxon>
        <taxon>Sphingomonadaceae</taxon>
        <taxon>Sphingomonas</taxon>
    </lineage>
</organism>
<dbReference type="RefSeq" id="WP_166410753.1">
    <property type="nucleotide sequence ID" value="NZ_CP049869.1"/>
</dbReference>
<sequence>MLLLAIVLYAVLRGGKDERIVGIICVVGTLVTTLVISPTSARFEGLETQVLYVDLAVLAGFVAVALQSDRFWPLWVAGLQLTTVLGHLLKGVESDLIPQAYGAALNFWSYPILLILAGGTWRAHRRRRKETDRSLTTP</sequence>
<name>A0A6G7YNP3_9SPHN</name>
<evidence type="ECO:0000313" key="3">
    <source>
        <dbReference type="Proteomes" id="UP000503222"/>
    </source>
</evidence>
<dbReference type="Proteomes" id="UP000503222">
    <property type="component" value="Chromosome"/>
</dbReference>
<evidence type="ECO:0000313" key="2">
    <source>
        <dbReference type="EMBL" id="QIK78359.1"/>
    </source>
</evidence>
<dbReference type="KEGG" id="spii:G7077_05015"/>
<feature type="transmembrane region" description="Helical" evidence="1">
    <location>
        <begin position="20"/>
        <end position="37"/>
    </location>
</feature>